<dbReference type="InterPro" id="IPR000866">
    <property type="entry name" value="AhpC/TSA"/>
</dbReference>
<sequence>MSAPDLVGKPAPIIELRRATDGELYKVPIGSKRIALFFFPSLSGPTCAGEVCSFQDAVTDIPSFRDALDLEVVGISSVSLSSLYLYDIRFLDTVDPQERLSAFAKKHGITYPLLSDT</sequence>
<dbReference type="SUPFAM" id="SSF52833">
    <property type="entry name" value="Thioredoxin-like"/>
    <property type="match status" value="1"/>
</dbReference>
<accession>A0A8K0NRN8</accession>
<proteinExistence type="predicted"/>
<gene>
    <name evidence="2" type="ORF">FFLO_05080</name>
</gene>
<dbReference type="Gene3D" id="3.40.30.10">
    <property type="entry name" value="Glutaredoxin"/>
    <property type="match status" value="1"/>
</dbReference>
<dbReference type="EMBL" id="JABELV010000120">
    <property type="protein sequence ID" value="KAG7530364.1"/>
    <property type="molecule type" value="Genomic_DNA"/>
</dbReference>
<comment type="caution">
    <text evidence="2">The sequence shown here is derived from an EMBL/GenBank/DDBJ whole genome shotgun (WGS) entry which is preliminary data.</text>
</comment>
<dbReference type="AlphaFoldDB" id="A0A8K0NRN8"/>
<evidence type="ECO:0000259" key="1">
    <source>
        <dbReference type="Pfam" id="PF00578"/>
    </source>
</evidence>
<feature type="domain" description="Alkyl hydroperoxide reductase subunit C/ Thiol specific antioxidant" evidence="1">
    <location>
        <begin position="7"/>
        <end position="116"/>
    </location>
</feature>
<reference evidence="2" key="1">
    <citation type="submission" date="2020-04" db="EMBL/GenBank/DDBJ databases">
        <title>Analysis of mating type loci in Filobasidium floriforme.</title>
        <authorList>
            <person name="Nowrousian M."/>
        </authorList>
    </citation>
    <scope>NUCLEOTIDE SEQUENCE</scope>
    <source>
        <strain evidence="2">CBS 6242</strain>
    </source>
</reference>
<evidence type="ECO:0000313" key="3">
    <source>
        <dbReference type="Proteomes" id="UP000812966"/>
    </source>
</evidence>
<dbReference type="InterPro" id="IPR036249">
    <property type="entry name" value="Thioredoxin-like_sf"/>
</dbReference>
<evidence type="ECO:0000313" key="2">
    <source>
        <dbReference type="EMBL" id="KAG7530364.1"/>
    </source>
</evidence>
<protein>
    <recommendedName>
        <fullName evidence="1">Alkyl hydroperoxide reductase subunit C/ Thiol specific antioxidant domain-containing protein</fullName>
    </recommendedName>
</protein>
<dbReference type="GO" id="GO:0016491">
    <property type="term" value="F:oxidoreductase activity"/>
    <property type="evidence" value="ECO:0007669"/>
    <property type="project" value="InterPro"/>
</dbReference>
<name>A0A8K0NRN8_9TREE</name>
<dbReference type="GO" id="GO:0016209">
    <property type="term" value="F:antioxidant activity"/>
    <property type="evidence" value="ECO:0007669"/>
    <property type="project" value="InterPro"/>
</dbReference>
<dbReference type="Pfam" id="PF00578">
    <property type="entry name" value="AhpC-TSA"/>
    <property type="match status" value="1"/>
</dbReference>
<organism evidence="2 3">
    <name type="scientific">Filobasidium floriforme</name>
    <dbReference type="NCBI Taxonomy" id="5210"/>
    <lineage>
        <taxon>Eukaryota</taxon>
        <taxon>Fungi</taxon>
        <taxon>Dikarya</taxon>
        <taxon>Basidiomycota</taxon>
        <taxon>Agaricomycotina</taxon>
        <taxon>Tremellomycetes</taxon>
        <taxon>Filobasidiales</taxon>
        <taxon>Filobasidiaceae</taxon>
        <taxon>Filobasidium</taxon>
    </lineage>
</organism>
<dbReference type="OrthoDB" id="338622at2759"/>
<keyword evidence="3" id="KW-1185">Reference proteome</keyword>
<dbReference type="Proteomes" id="UP000812966">
    <property type="component" value="Unassembled WGS sequence"/>
</dbReference>